<reference evidence="3" key="1">
    <citation type="submission" date="2023-07" db="EMBL/GenBank/DDBJ databases">
        <title>30 novel species of actinomycetes from the DSMZ collection.</title>
        <authorList>
            <person name="Nouioui I."/>
        </authorList>
    </citation>
    <scope>NUCLEOTIDE SEQUENCE [LARGE SCALE GENOMIC DNA]</scope>
    <source>
        <strain evidence="3">DSM 41982</strain>
    </source>
</reference>
<dbReference type="Proteomes" id="UP001183607">
    <property type="component" value="Unassembled WGS sequence"/>
</dbReference>
<sequence length="63" mass="7230">MSHDERDRDRLERHEAETLGAALAAERRRARRALAARARDADDLARLLDALGLRPEEGRREPE</sequence>
<dbReference type="EMBL" id="JAVRER010000006">
    <property type="protein sequence ID" value="MDT0414953.1"/>
    <property type="molecule type" value="Genomic_DNA"/>
</dbReference>
<evidence type="ECO:0000313" key="2">
    <source>
        <dbReference type="EMBL" id="MDT0414953.1"/>
    </source>
</evidence>
<protein>
    <submittedName>
        <fullName evidence="2">Uncharacterized protein</fullName>
    </submittedName>
</protein>
<organism evidence="2 3">
    <name type="scientific">Streptomyces evansiae</name>
    <dbReference type="NCBI Taxonomy" id="3075535"/>
    <lineage>
        <taxon>Bacteria</taxon>
        <taxon>Bacillati</taxon>
        <taxon>Actinomycetota</taxon>
        <taxon>Actinomycetes</taxon>
        <taxon>Kitasatosporales</taxon>
        <taxon>Streptomycetaceae</taxon>
        <taxon>Streptomyces</taxon>
    </lineage>
</organism>
<dbReference type="Proteomes" id="UP001183610">
    <property type="component" value="Unassembled WGS sequence"/>
</dbReference>
<name>A0ABD5E1K3_9ACTN</name>
<gene>
    <name evidence="2" type="ORF">RM574_05565</name>
    <name evidence="1" type="ORF">RM698_05875</name>
</gene>
<evidence type="ECO:0000313" key="4">
    <source>
        <dbReference type="Proteomes" id="UP001183610"/>
    </source>
</evidence>
<accession>A0ABD5E1K3</accession>
<dbReference type="RefSeq" id="WP_010271563.1">
    <property type="nucleotide sequence ID" value="NZ_JAVRER010000006.1"/>
</dbReference>
<reference evidence="2" key="2">
    <citation type="submission" date="2024-03" db="EMBL/GenBank/DDBJ databases">
        <title>30 novel species of actinomycetes from the DSMZ collection.</title>
        <authorList>
            <person name="Nouioui I."/>
        </authorList>
    </citation>
    <scope>NUCLEOTIDE SEQUENCE</scope>
    <source>
        <strain evidence="1 4">DSM 41979</strain>
        <strain evidence="2">DSM 41982</strain>
    </source>
</reference>
<evidence type="ECO:0000313" key="3">
    <source>
        <dbReference type="Proteomes" id="UP001183607"/>
    </source>
</evidence>
<dbReference type="AlphaFoldDB" id="A0ABD5E1K3"/>
<comment type="caution">
    <text evidence="2">The sequence shown here is derived from an EMBL/GenBank/DDBJ whole genome shotgun (WGS) entry which is preliminary data.</text>
</comment>
<dbReference type="EMBL" id="JAVRET010000009">
    <property type="protein sequence ID" value="MDT0408583.1"/>
    <property type="molecule type" value="Genomic_DNA"/>
</dbReference>
<keyword evidence="4" id="KW-1185">Reference proteome</keyword>
<evidence type="ECO:0000313" key="1">
    <source>
        <dbReference type="EMBL" id="MDT0408583.1"/>
    </source>
</evidence>
<proteinExistence type="predicted"/>